<comment type="caution">
    <text evidence="1">The sequence shown here is derived from an EMBL/GenBank/DDBJ whole genome shotgun (WGS) entry which is preliminary data.</text>
</comment>
<keyword evidence="2" id="KW-1185">Reference proteome</keyword>
<proteinExistence type="predicted"/>
<accession>A0ABU0RNG9</accession>
<gene>
    <name evidence="1" type="ORF">QFZ49_003213</name>
</gene>
<evidence type="ECO:0000313" key="2">
    <source>
        <dbReference type="Proteomes" id="UP001223072"/>
    </source>
</evidence>
<reference evidence="1 2" key="1">
    <citation type="submission" date="2023-07" db="EMBL/GenBank/DDBJ databases">
        <title>Comparative genomics of wheat-associated soil bacteria to identify genetic determinants of phenazine resistance.</title>
        <authorList>
            <person name="Mouncey N."/>
        </authorList>
    </citation>
    <scope>NUCLEOTIDE SEQUENCE [LARGE SCALE GENOMIC DNA]</scope>
    <source>
        <strain evidence="1 2">W2I16</strain>
    </source>
</reference>
<name>A0ABU0RNG9_9ACTN</name>
<protein>
    <submittedName>
        <fullName evidence="1">Uncharacterized protein</fullName>
    </submittedName>
</protein>
<evidence type="ECO:0000313" key="1">
    <source>
        <dbReference type="EMBL" id="MDQ0933273.1"/>
    </source>
</evidence>
<organism evidence="1 2">
    <name type="scientific">Streptomyces turgidiscabies</name>
    <dbReference type="NCBI Taxonomy" id="85558"/>
    <lineage>
        <taxon>Bacteria</taxon>
        <taxon>Bacillati</taxon>
        <taxon>Actinomycetota</taxon>
        <taxon>Actinomycetes</taxon>
        <taxon>Kitasatosporales</taxon>
        <taxon>Streptomycetaceae</taxon>
        <taxon>Streptomyces</taxon>
    </lineage>
</organism>
<sequence length="124" mass="13444">MYVPSHPVVTRSPLVKTAAPLLPAELSDGASGGRDRVGFLTVADVQGGGRSVPQPDHRARWGHHPDVPVFLTKVQAGRRWLAPRAGPVDILACVNAGDTFGTLPEDRYRRYCEAYGHDVMTWGS</sequence>
<dbReference type="EMBL" id="JAUSZS010000004">
    <property type="protein sequence ID" value="MDQ0933273.1"/>
    <property type="molecule type" value="Genomic_DNA"/>
</dbReference>
<dbReference type="Proteomes" id="UP001223072">
    <property type="component" value="Unassembled WGS sequence"/>
</dbReference>